<keyword evidence="1 4" id="KW-0805">Transcription regulation</keyword>
<protein>
    <recommendedName>
        <fullName evidence="4">AT-hook motif nuclear-localized protein</fullName>
    </recommendedName>
</protein>
<feature type="compositionally biased region" description="Basic and acidic residues" evidence="5">
    <location>
        <begin position="67"/>
        <end position="77"/>
    </location>
</feature>
<sequence>MDPNDAMTLPGSGPDDKQRDSASGTGQQSGLGGSQDHQQISNQISTSSTVSVDVILPSAMPQQKRGRPTEYKSDRDVSLGQTTPPYVPNVAAEFGGSLTSSTFRPLTPHVINIAAGEDITRKITSFSLEHPSAMWILSASGTVSTATLAHPVIPDCTLTHEGLLEILSLSRHRSGHFRVSFASPDRLVKGGTVAGMLIAASPVQVIVGSFSRDGSKTRNISSMEAQEYTTDSDFDDLDHPATPGSIIHSNQRRTPNSS</sequence>
<accession>A0A7N0USV1</accession>
<comment type="subcellular location">
    <subcellularLocation>
        <location evidence="4">Nucleus</location>
    </subcellularLocation>
</comment>
<evidence type="ECO:0000256" key="3">
    <source>
        <dbReference type="ARBA" id="ARBA00023163"/>
    </source>
</evidence>
<organism evidence="7 8">
    <name type="scientific">Kalanchoe fedtschenkoi</name>
    <name type="common">Lavender scallops</name>
    <name type="synonym">South American air plant</name>
    <dbReference type="NCBI Taxonomy" id="63787"/>
    <lineage>
        <taxon>Eukaryota</taxon>
        <taxon>Viridiplantae</taxon>
        <taxon>Streptophyta</taxon>
        <taxon>Embryophyta</taxon>
        <taxon>Tracheophyta</taxon>
        <taxon>Spermatophyta</taxon>
        <taxon>Magnoliopsida</taxon>
        <taxon>eudicotyledons</taxon>
        <taxon>Gunneridae</taxon>
        <taxon>Pentapetalae</taxon>
        <taxon>Saxifragales</taxon>
        <taxon>Crassulaceae</taxon>
        <taxon>Kalanchoe</taxon>
    </lineage>
</organism>
<feature type="region of interest" description="Disordered" evidence="5">
    <location>
        <begin position="216"/>
        <end position="258"/>
    </location>
</feature>
<name>A0A7N0USV1_KALFE</name>
<keyword evidence="8" id="KW-1185">Reference proteome</keyword>
<dbReference type="Pfam" id="PF03479">
    <property type="entry name" value="PCC"/>
    <property type="match status" value="1"/>
</dbReference>
<evidence type="ECO:0000313" key="7">
    <source>
        <dbReference type="EnsemblPlants" id="Kaladp0081s0013.1.v1.1"/>
    </source>
</evidence>
<feature type="region of interest" description="Disordered" evidence="5">
    <location>
        <begin position="1"/>
        <end position="84"/>
    </location>
</feature>
<dbReference type="PANTHER" id="PTHR31500">
    <property type="entry name" value="AT-HOOK MOTIF NUCLEAR-LOCALIZED PROTEIN 9"/>
    <property type="match status" value="1"/>
</dbReference>
<proteinExistence type="predicted"/>
<keyword evidence="4" id="KW-0539">Nucleus</keyword>
<feature type="compositionally biased region" description="Low complexity" evidence="5">
    <location>
        <begin position="34"/>
        <end position="52"/>
    </location>
</feature>
<evidence type="ECO:0000313" key="8">
    <source>
        <dbReference type="Proteomes" id="UP000594263"/>
    </source>
</evidence>
<keyword evidence="2 4" id="KW-0238">DNA-binding</keyword>
<dbReference type="SUPFAM" id="SSF117856">
    <property type="entry name" value="AF0104/ALDC/Ptd012-like"/>
    <property type="match status" value="1"/>
</dbReference>
<evidence type="ECO:0000259" key="6">
    <source>
        <dbReference type="PROSITE" id="PS51742"/>
    </source>
</evidence>
<dbReference type="PANTHER" id="PTHR31500:SF9">
    <property type="entry name" value="AT-HOOK MOTIF NUCLEAR-LOCALIZED PROTEIN 9"/>
    <property type="match status" value="1"/>
</dbReference>
<feature type="domain" description="PPC" evidence="6">
    <location>
        <begin position="103"/>
        <end position="233"/>
    </location>
</feature>
<dbReference type="EnsemblPlants" id="Kaladp0081s0013.2.v1.1">
    <property type="protein sequence ID" value="Kaladp0081s0013.2.v1.1"/>
    <property type="gene ID" value="Kaladp0081s0013.v1.1"/>
</dbReference>
<dbReference type="PROSITE" id="PS51742">
    <property type="entry name" value="PPC"/>
    <property type="match status" value="1"/>
</dbReference>
<evidence type="ECO:0000256" key="5">
    <source>
        <dbReference type="SAM" id="MobiDB-lite"/>
    </source>
</evidence>
<evidence type="ECO:0000256" key="2">
    <source>
        <dbReference type="ARBA" id="ARBA00023125"/>
    </source>
</evidence>
<dbReference type="InterPro" id="IPR039605">
    <property type="entry name" value="AHL"/>
</dbReference>
<feature type="compositionally biased region" description="Polar residues" evidence="5">
    <location>
        <begin position="247"/>
        <end position="258"/>
    </location>
</feature>
<dbReference type="CDD" id="cd11378">
    <property type="entry name" value="DUF296"/>
    <property type="match status" value="1"/>
</dbReference>
<evidence type="ECO:0000256" key="1">
    <source>
        <dbReference type="ARBA" id="ARBA00023015"/>
    </source>
</evidence>
<feature type="compositionally biased region" description="Polar residues" evidence="5">
    <location>
        <begin position="217"/>
        <end position="229"/>
    </location>
</feature>
<comment type="function">
    <text evidence="4">Transcription factor that specifically binds AT-rich DNA sequences related to the nuclear matrix attachment regions (MARs).</text>
</comment>
<keyword evidence="3 4" id="KW-0804">Transcription</keyword>
<dbReference type="GO" id="GO:0005634">
    <property type="term" value="C:nucleus"/>
    <property type="evidence" value="ECO:0007669"/>
    <property type="project" value="UniProtKB-SubCell"/>
</dbReference>
<dbReference type="AlphaFoldDB" id="A0A7N0USV1"/>
<dbReference type="EnsemblPlants" id="Kaladp0081s0013.1.v1.1">
    <property type="protein sequence ID" value="Kaladp0081s0013.1.v1.1"/>
    <property type="gene ID" value="Kaladp0081s0013.v1.1"/>
</dbReference>
<dbReference type="Gramene" id="Kaladp0081s0013.1.v1.1">
    <property type="protein sequence ID" value="Kaladp0081s0013.1.v1.1"/>
    <property type="gene ID" value="Kaladp0081s0013.v1.1"/>
</dbReference>
<dbReference type="InterPro" id="IPR005175">
    <property type="entry name" value="PPC_dom"/>
</dbReference>
<comment type="domain">
    <text evidence="4">The PPC domain mediates interactions between AHL proteins.</text>
</comment>
<dbReference type="Gene3D" id="3.30.1330.80">
    <property type="entry name" value="Hypothetical protein, similar to alpha- acetolactate decarboxylase, domain 2"/>
    <property type="match status" value="1"/>
</dbReference>
<reference evidence="7" key="1">
    <citation type="submission" date="2021-01" db="UniProtKB">
        <authorList>
            <consortium name="EnsemblPlants"/>
        </authorList>
    </citation>
    <scope>IDENTIFICATION</scope>
</reference>
<dbReference type="GO" id="GO:0003680">
    <property type="term" value="F:minor groove of adenine-thymine-rich DNA binding"/>
    <property type="evidence" value="ECO:0007669"/>
    <property type="project" value="UniProtKB-UniRule"/>
</dbReference>
<dbReference type="Proteomes" id="UP000594263">
    <property type="component" value="Unplaced"/>
</dbReference>
<dbReference type="Gramene" id="Kaladp0081s0013.2.v1.1">
    <property type="protein sequence ID" value="Kaladp0081s0013.2.v1.1"/>
    <property type="gene ID" value="Kaladp0081s0013.v1.1"/>
</dbReference>
<evidence type="ECO:0000256" key="4">
    <source>
        <dbReference type="RuleBase" id="RU367031"/>
    </source>
</evidence>
<dbReference type="OMA" id="MVPHIIN"/>